<dbReference type="Proteomes" id="UP000216363">
    <property type="component" value="Unassembled WGS sequence"/>
</dbReference>
<feature type="compositionally biased region" description="Polar residues" evidence="1">
    <location>
        <begin position="1"/>
        <end position="12"/>
    </location>
</feature>
<protein>
    <submittedName>
        <fullName evidence="2">Uncharacterized protein</fullName>
    </submittedName>
</protein>
<feature type="region of interest" description="Disordered" evidence="1">
    <location>
        <begin position="1"/>
        <end position="26"/>
    </location>
</feature>
<evidence type="ECO:0000313" key="3">
    <source>
        <dbReference type="Proteomes" id="UP000216363"/>
    </source>
</evidence>
<proteinExistence type="predicted"/>
<dbReference type="AlphaFoldDB" id="A0A256GI71"/>
<evidence type="ECO:0000313" key="2">
    <source>
        <dbReference type="EMBL" id="OYR26301.1"/>
    </source>
</evidence>
<gene>
    <name evidence="2" type="ORF">CES86_3769</name>
</gene>
<comment type="caution">
    <text evidence="2">The sequence shown here is derived from an EMBL/GenBank/DDBJ whole genome shotgun (WGS) entry which is preliminary data.</text>
</comment>
<accession>A0A256GI71</accession>
<sequence length="61" mass="6675">MERATTINQTPFPRSRTRPKVASQDPAEVAPFSICYEVTGTGLAANDRSTPFQLHHFSGSP</sequence>
<dbReference type="EMBL" id="NNRN01000055">
    <property type="protein sequence ID" value="OYR26301.1"/>
    <property type="molecule type" value="Genomic_DNA"/>
</dbReference>
<organism evidence="2 3">
    <name type="scientific">Brucella lupini</name>
    <dbReference type="NCBI Taxonomy" id="255457"/>
    <lineage>
        <taxon>Bacteria</taxon>
        <taxon>Pseudomonadati</taxon>
        <taxon>Pseudomonadota</taxon>
        <taxon>Alphaproteobacteria</taxon>
        <taxon>Hyphomicrobiales</taxon>
        <taxon>Brucellaceae</taxon>
        <taxon>Brucella/Ochrobactrum group</taxon>
        <taxon>Brucella</taxon>
    </lineage>
</organism>
<reference evidence="2 3" key="1">
    <citation type="submission" date="2017-07" db="EMBL/GenBank/DDBJ databases">
        <title>Draft genome of Ochrobactrum lupini type strain LUP21.</title>
        <authorList>
            <person name="Krzyzanowska D.M."/>
            <person name="Jafra S."/>
        </authorList>
    </citation>
    <scope>NUCLEOTIDE SEQUENCE [LARGE SCALE GENOMIC DNA]</scope>
    <source>
        <strain evidence="2 3">LUP21</strain>
    </source>
</reference>
<evidence type="ECO:0000256" key="1">
    <source>
        <dbReference type="SAM" id="MobiDB-lite"/>
    </source>
</evidence>
<name>A0A256GI71_9HYPH</name>